<keyword evidence="2" id="KW-0805">Transcription regulation</keyword>
<dbReference type="InterPro" id="IPR000847">
    <property type="entry name" value="LysR_HTH_N"/>
</dbReference>
<evidence type="ECO:0000313" key="6">
    <source>
        <dbReference type="EMBL" id="PJJ57219.1"/>
    </source>
</evidence>
<evidence type="ECO:0000313" key="7">
    <source>
        <dbReference type="Proteomes" id="UP000230842"/>
    </source>
</evidence>
<protein>
    <submittedName>
        <fullName evidence="6">DNA-binding transcriptional LysR family regulator</fullName>
    </submittedName>
</protein>
<name>A0A0B2BT69_9ACTN</name>
<dbReference type="FunFam" id="1.10.10.10:FF:000001">
    <property type="entry name" value="LysR family transcriptional regulator"/>
    <property type="match status" value="1"/>
</dbReference>
<dbReference type="EMBL" id="PGEZ01000001">
    <property type="protein sequence ID" value="PJJ57219.1"/>
    <property type="molecule type" value="Genomic_DNA"/>
</dbReference>
<reference evidence="6 7" key="1">
    <citation type="submission" date="2017-11" db="EMBL/GenBank/DDBJ databases">
        <title>Genomic Encyclopedia of Archaeal and Bacterial Type Strains, Phase II (KMG-II): From Individual Species to Whole Genera.</title>
        <authorList>
            <person name="Goeker M."/>
        </authorList>
    </citation>
    <scope>NUCLEOTIDE SEQUENCE [LARGE SCALE GENOMIC DNA]</scope>
    <source>
        <strain evidence="6 7">DSM 27763</strain>
    </source>
</reference>
<dbReference type="SUPFAM" id="SSF46785">
    <property type="entry name" value="Winged helix' DNA-binding domain"/>
    <property type="match status" value="1"/>
</dbReference>
<dbReference type="Pfam" id="PF00126">
    <property type="entry name" value="HTH_1"/>
    <property type="match status" value="1"/>
</dbReference>
<keyword evidence="3 6" id="KW-0238">DNA-binding</keyword>
<dbReference type="PANTHER" id="PTHR30126:SF39">
    <property type="entry name" value="HTH-TYPE TRANSCRIPTIONAL REGULATOR CYSL"/>
    <property type="match status" value="1"/>
</dbReference>
<organism evidence="6 7">
    <name type="scientific">Mumia flava</name>
    <dbReference type="NCBI Taxonomy" id="1348852"/>
    <lineage>
        <taxon>Bacteria</taxon>
        <taxon>Bacillati</taxon>
        <taxon>Actinomycetota</taxon>
        <taxon>Actinomycetes</taxon>
        <taxon>Propionibacteriales</taxon>
        <taxon>Nocardioidaceae</taxon>
        <taxon>Mumia</taxon>
    </lineage>
</organism>
<dbReference type="Pfam" id="PF03466">
    <property type="entry name" value="LysR_substrate"/>
    <property type="match status" value="1"/>
</dbReference>
<evidence type="ECO:0000256" key="3">
    <source>
        <dbReference type="ARBA" id="ARBA00023125"/>
    </source>
</evidence>
<accession>A0A0B2BT69</accession>
<gene>
    <name evidence="6" type="ORF">CLV56_1443</name>
</gene>
<dbReference type="GO" id="GO:0000976">
    <property type="term" value="F:transcription cis-regulatory region binding"/>
    <property type="evidence" value="ECO:0007669"/>
    <property type="project" value="TreeGrafter"/>
</dbReference>
<keyword evidence="7" id="KW-1185">Reference proteome</keyword>
<dbReference type="Gene3D" id="1.10.10.10">
    <property type="entry name" value="Winged helix-like DNA-binding domain superfamily/Winged helix DNA-binding domain"/>
    <property type="match status" value="1"/>
</dbReference>
<evidence type="ECO:0000256" key="2">
    <source>
        <dbReference type="ARBA" id="ARBA00023015"/>
    </source>
</evidence>
<sequence length="297" mass="30878">MTEAWPDLEDLALLVGVAEAGSIGRAAELRGMTQPSVSRRMAALERRLGVALLVRTPRGTTLTAGGRTVVEWADRLLGAADDFRASVRGLRAGRTAAVRAAVSMTIAECYASAWLARLYEREPDLFVSLEVHNSADVGAIVAAGDADIGFVESPTVRSDLRKRRVGIDRLAVAVAPGHRWSGTDASVRPGDLADGGVLVREQGSGTRDTLEAALAAVGEDLRPGLVLGSNTALASSAATGIGPVVLSERALAADLESGRLIEVRVDGMDLTRPLTAVWRDGEALTPGAEALLSAVAG</sequence>
<proteinExistence type="inferred from homology"/>
<evidence type="ECO:0000256" key="4">
    <source>
        <dbReference type="ARBA" id="ARBA00023163"/>
    </source>
</evidence>
<dbReference type="RefSeq" id="WP_039341663.1">
    <property type="nucleotide sequence ID" value="NZ_PGEZ01000001.1"/>
</dbReference>
<dbReference type="GO" id="GO:0003700">
    <property type="term" value="F:DNA-binding transcription factor activity"/>
    <property type="evidence" value="ECO:0007669"/>
    <property type="project" value="InterPro"/>
</dbReference>
<dbReference type="InterPro" id="IPR005119">
    <property type="entry name" value="LysR_subst-bd"/>
</dbReference>
<dbReference type="OrthoDB" id="9808620at2"/>
<comment type="similarity">
    <text evidence="1">Belongs to the LysR transcriptional regulatory family.</text>
</comment>
<dbReference type="PANTHER" id="PTHR30126">
    <property type="entry name" value="HTH-TYPE TRANSCRIPTIONAL REGULATOR"/>
    <property type="match status" value="1"/>
</dbReference>
<dbReference type="InterPro" id="IPR036390">
    <property type="entry name" value="WH_DNA-bd_sf"/>
</dbReference>
<comment type="caution">
    <text evidence="6">The sequence shown here is derived from an EMBL/GenBank/DDBJ whole genome shotgun (WGS) entry which is preliminary data.</text>
</comment>
<keyword evidence="4" id="KW-0804">Transcription</keyword>
<dbReference type="SUPFAM" id="SSF53850">
    <property type="entry name" value="Periplasmic binding protein-like II"/>
    <property type="match status" value="1"/>
</dbReference>
<dbReference type="Proteomes" id="UP000230842">
    <property type="component" value="Unassembled WGS sequence"/>
</dbReference>
<dbReference type="PROSITE" id="PS50931">
    <property type="entry name" value="HTH_LYSR"/>
    <property type="match status" value="1"/>
</dbReference>
<dbReference type="PRINTS" id="PR00039">
    <property type="entry name" value="HTHLYSR"/>
</dbReference>
<feature type="domain" description="HTH lysR-type" evidence="5">
    <location>
        <begin position="6"/>
        <end position="63"/>
    </location>
</feature>
<evidence type="ECO:0000259" key="5">
    <source>
        <dbReference type="PROSITE" id="PS50931"/>
    </source>
</evidence>
<dbReference type="Gene3D" id="3.40.190.10">
    <property type="entry name" value="Periplasmic binding protein-like II"/>
    <property type="match status" value="2"/>
</dbReference>
<dbReference type="AlphaFoldDB" id="A0A0B2BT69"/>
<evidence type="ECO:0000256" key="1">
    <source>
        <dbReference type="ARBA" id="ARBA00009437"/>
    </source>
</evidence>
<dbReference type="InterPro" id="IPR036388">
    <property type="entry name" value="WH-like_DNA-bd_sf"/>
</dbReference>